<dbReference type="AlphaFoldDB" id="A0A2Z4JSU7"/>
<evidence type="ECO:0000313" key="2">
    <source>
        <dbReference type="EMBL" id="AWW49881.1"/>
    </source>
</evidence>
<keyword evidence="1" id="KW-0812">Transmembrane</keyword>
<dbReference type="RefSeq" id="WP_112294720.1">
    <property type="nucleotide sequence ID" value="NZ_CBCSBS010000001.1"/>
</dbReference>
<evidence type="ECO:0000313" key="3">
    <source>
        <dbReference type="EMBL" id="MBT8550676.1"/>
    </source>
</evidence>
<reference evidence="3" key="3">
    <citation type="journal article" date="2021" name="Genome Biol. Evol.">
        <title>Continental-Scale Gene Flow Prevents Allopatric Divergence of Pelagic Freshwater Bacteria.</title>
        <authorList>
            <person name="Hoetzinger M."/>
            <person name="Pitt A."/>
            <person name="Huemer A."/>
            <person name="Hahn M.W."/>
        </authorList>
    </citation>
    <scope>NUCLEOTIDE SEQUENCE</scope>
    <source>
        <strain evidence="4">AP-YLGG-20-G6</strain>
        <strain evidence="3">SM1-W8</strain>
    </source>
</reference>
<evidence type="ECO:0000313" key="4">
    <source>
        <dbReference type="EMBL" id="MBT8590676.1"/>
    </source>
</evidence>
<dbReference type="EMBL" id="JAANEY010000001">
    <property type="protein sequence ID" value="MBT8550676.1"/>
    <property type="molecule type" value="Genomic_DNA"/>
</dbReference>
<sequence length="166" mass="19081">MPFFTIDVSDFSPGYIFTDLFIGVIGVIAILMVHGTIVNRLLMRFDQSAIAHIEDKKYNWVFVQFYISFIRIAMVHILEIYIWGVYLALLGFLPNLVKAVLFAGSCYTTIGFVEDVLPYGRKSLAFYIALSGFFCLAWTTSAMIDMTQTYKAAWRKKYEGKKFFLL</sequence>
<protein>
    <submittedName>
        <fullName evidence="2">Uncharacterized protein</fullName>
    </submittedName>
</protein>
<evidence type="ECO:0000313" key="5">
    <source>
        <dbReference type="Proteomes" id="UP000248592"/>
    </source>
</evidence>
<dbReference type="EMBL" id="CP030085">
    <property type="protein sequence ID" value="AWW49881.1"/>
    <property type="molecule type" value="Genomic_DNA"/>
</dbReference>
<reference evidence="2" key="2">
    <citation type="journal article" date="2019" name="Int. J. Syst. Evol. Microbiol.">
        <title>Polynucleobacter paneuropaeus sp. nov., characterized by six strains isolated from freshwater lakes located along a 3000 km north-south cross-section across Europe.</title>
        <authorList>
            <person name="Hoetzinger M."/>
            <person name="Schmidt J."/>
            <person name="Pitt A."/>
            <person name="Koll U."/>
            <person name="Lang E."/>
            <person name="Hahn M.W."/>
        </authorList>
    </citation>
    <scope>NUCLEOTIDE SEQUENCE</scope>
    <source>
        <strain evidence="2">MG-25-Pas1-D2</strain>
    </source>
</reference>
<proteinExistence type="predicted"/>
<keyword evidence="1" id="KW-1133">Transmembrane helix</keyword>
<feature type="transmembrane region" description="Helical" evidence="1">
    <location>
        <begin position="63"/>
        <end position="86"/>
    </location>
</feature>
<dbReference type="OrthoDB" id="9131370at2"/>
<reference evidence="5" key="1">
    <citation type="submission" date="2018-06" db="EMBL/GenBank/DDBJ databases">
        <title>Description of a new Polynucleobacter species.</title>
        <authorList>
            <person name="Hahn M.W."/>
        </authorList>
    </citation>
    <scope>NUCLEOTIDE SEQUENCE [LARGE SCALE GENOMIC DNA]</scope>
    <source>
        <strain evidence="5">MG-25-Pas1-D2</strain>
    </source>
</reference>
<feature type="transmembrane region" description="Helical" evidence="1">
    <location>
        <begin position="20"/>
        <end position="42"/>
    </location>
</feature>
<evidence type="ECO:0000256" key="1">
    <source>
        <dbReference type="SAM" id="Phobius"/>
    </source>
</evidence>
<accession>A0A2Z4JSU7</accession>
<name>A0A2Z4JSU7_9BURK</name>
<gene>
    <name evidence="4" type="ORF">G6693_01900</name>
    <name evidence="3" type="ORF">G6731_01690</name>
    <name evidence="2" type="ORF">Pas1_05535</name>
</gene>
<dbReference type="Proteomes" id="UP000762271">
    <property type="component" value="Unassembled WGS sequence"/>
</dbReference>
<feature type="transmembrane region" description="Helical" evidence="1">
    <location>
        <begin position="124"/>
        <end position="144"/>
    </location>
</feature>
<dbReference type="Proteomes" id="UP000783102">
    <property type="component" value="Unassembled WGS sequence"/>
</dbReference>
<keyword evidence="1" id="KW-0472">Membrane</keyword>
<organism evidence="2 5">
    <name type="scientific">Polynucleobacter paneuropaeus</name>
    <dbReference type="NCBI Taxonomy" id="2527775"/>
    <lineage>
        <taxon>Bacteria</taxon>
        <taxon>Pseudomonadati</taxon>
        <taxon>Pseudomonadota</taxon>
        <taxon>Betaproteobacteria</taxon>
        <taxon>Burkholderiales</taxon>
        <taxon>Burkholderiaceae</taxon>
        <taxon>Polynucleobacter</taxon>
    </lineage>
</organism>
<dbReference type="Proteomes" id="UP000248592">
    <property type="component" value="Chromosome"/>
</dbReference>
<dbReference type="EMBL" id="JAANGI010000001">
    <property type="protein sequence ID" value="MBT8590676.1"/>
    <property type="molecule type" value="Genomic_DNA"/>
</dbReference>